<dbReference type="AlphaFoldDB" id="A0A1L9VBJ3"/>
<evidence type="ECO:0000313" key="1">
    <source>
        <dbReference type="EMBL" id="OJJ81284.1"/>
    </source>
</evidence>
<keyword evidence="2" id="KW-1185">Reference proteome</keyword>
<proteinExistence type="predicted"/>
<dbReference type="RefSeq" id="XP_022397982.1">
    <property type="nucleotide sequence ID" value="XM_022543725.1"/>
</dbReference>
<sequence>MDTDLIPAPLQNLPNVTYVEEPPVDIRPDLYKTSVLKRHVLVTAGHVVDDAPSILIHGTDNKTYNAEVVKQFERFLGVPRFRLGEQDVPGPVSLNQICLLEQQEIPSEILQCTFSSVDCCRLSMPDDIDDDPSLMFRAPMFSDMSKLCKFIGKEYGIRVHKYGAASGLTNGTLSDIQQPVLELPAYRLKVKWDSPEEPFAVGGDSGSLIWAKDGETIIPLGLHCGSDGTISYSLSLQSICQNISDLLEADLLFCVSEECGFDAVCDMPPVDS</sequence>
<protein>
    <recommendedName>
        <fullName evidence="3">Peptidase S1 domain-containing protein</fullName>
    </recommendedName>
</protein>
<organism evidence="1 2">
    <name type="scientific">Aspergillus glaucus CBS 516.65</name>
    <dbReference type="NCBI Taxonomy" id="1160497"/>
    <lineage>
        <taxon>Eukaryota</taxon>
        <taxon>Fungi</taxon>
        <taxon>Dikarya</taxon>
        <taxon>Ascomycota</taxon>
        <taxon>Pezizomycotina</taxon>
        <taxon>Eurotiomycetes</taxon>
        <taxon>Eurotiomycetidae</taxon>
        <taxon>Eurotiales</taxon>
        <taxon>Aspergillaceae</taxon>
        <taxon>Aspergillus</taxon>
        <taxon>Aspergillus subgen. Aspergillus</taxon>
    </lineage>
</organism>
<dbReference type="EMBL" id="KV878906">
    <property type="protein sequence ID" value="OJJ81284.1"/>
    <property type="molecule type" value="Genomic_DNA"/>
</dbReference>
<name>A0A1L9VBJ3_ASPGL</name>
<dbReference type="Proteomes" id="UP000184300">
    <property type="component" value="Unassembled WGS sequence"/>
</dbReference>
<dbReference type="GeneID" id="34459986"/>
<reference evidence="2" key="1">
    <citation type="journal article" date="2017" name="Genome Biol.">
        <title>Comparative genomics reveals high biological diversity and specific adaptations in the industrially and medically important fungal genus Aspergillus.</title>
        <authorList>
            <person name="de Vries R.P."/>
            <person name="Riley R."/>
            <person name="Wiebenga A."/>
            <person name="Aguilar-Osorio G."/>
            <person name="Amillis S."/>
            <person name="Uchima C.A."/>
            <person name="Anderluh G."/>
            <person name="Asadollahi M."/>
            <person name="Askin M."/>
            <person name="Barry K."/>
            <person name="Battaglia E."/>
            <person name="Bayram O."/>
            <person name="Benocci T."/>
            <person name="Braus-Stromeyer S.A."/>
            <person name="Caldana C."/>
            <person name="Canovas D."/>
            <person name="Cerqueira G.C."/>
            <person name="Chen F."/>
            <person name="Chen W."/>
            <person name="Choi C."/>
            <person name="Clum A."/>
            <person name="Dos Santos R.A."/>
            <person name="Damasio A.R."/>
            <person name="Diallinas G."/>
            <person name="Emri T."/>
            <person name="Fekete E."/>
            <person name="Flipphi M."/>
            <person name="Freyberg S."/>
            <person name="Gallo A."/>
            <person name="Gournas C."/>
            <person name="Habgood R."/>
            <person name="Hainaut M."/>
            <person name="Harispe M.L."/>
            <person name="Henrissat B."/>
            <person name="Hilden K.S."/>
            <person name="Hope R."/>
            <person name="Hossain A."/>
            <person name="Karabika E."/>
            <person name="Karaffa L."/>
            <person name="Karanyi Z."/>
            <person name="Krasevec N."/>
            <person name="Kuo A."/>
            <person name="Kusch H."/>
            <person name="LaButti K."/>
            <person name="Lagendijk E.L."/>
            <person name="Lapidus A."/>
            <person name="Levasseur A."/>
            <person name="Lindquist E."/>
            <person name="Lipzen A."/>
            <person name="Logrieco A.F."/>
            <person name="MacCabe A."/>
            <person name="Maekelae M.R."/>
            <person name="Malavazi I."/>
            <person name="Melin P."/>
            <person name="Meyer V."/>
            <person name="Mielnichuk N."/>
            <person name="Miskei M."/>
            <person name="Molnar A.P."/>
            <person name="Mule G."/>
            <person name="Ngan C.Y."/>
            <person name="Orejas M."/>
            <person name="Orosz E."/>
            <person name="Ouedraogo J.P."/>
            <person name="Overkamp K.M."/>
            <person name="Park H.-S."/>
            <person name="Perrone G."/>
            <person name="Piumi F."/>
            <person name="Punt P.J."/>
            <person name="Ram A.F."/>
            <person name="Ramon A."/>
            <person name="Rauscher S."/>
            <person name="Record E."/>
            <person name="Riano-Pachon D.M."/>
            <person name="Robert V."/>
            <person name="Roehrig J."/>
            <person name="Ruller R."/>
            <person name="Salamov A."/>
            <person name="Salih N.S."/>
            <person name="Samson R.A."/>
            <person name="Sandor E."/>
            <person name="Sanguinetti M."/>
            <person name="Schuetze T."/>
            <person name="Sepcic K."/>
            <person name="Shelest E."/>
            <person name="Sherlock G."/>
            <person name="Sophianopoulou V."/>
            <person name="Squina F.M."/>
            <person name="Sun H."/>
            <person name="Susca A."/>
            <person name="Todd R.B."/>
            <person name="Tsang A."/>
            <person name="Unkles S.E."/>
            <person name="van de Wiele N."/>
            <person name="van Rossen-Uffink D."/>
            <person name="Oliveira J.V."/>
            <person name="Vesth T.C."/>
            <person name="Visser J."/>
            <person name="Yu J.-H."/>
            <person name="Zhou M."/>
            <person name="Andersen M.R."/>
            <person name="Archer D.B."/>
            <person name="Baker S.E."/>
            <person name="Benoit I."/>
            <person name="Brakhage A.A."/>
            <person name="Braus G.H."/>
            <person name="Fischer R."/>
            <person name="Frisvad J.C."/>
            <person name="Goldman G.H."/>
            <person name="Houbraken J."/>
            <person name="Oakley B."/>
            <person name="Pocsi I."/>
            <person name="Scazzocchio C."/>
            <person name="Seiboth B."/>
            <person name="vanKuyk P.A."/>
            <person name="Wortman J."/>
            <person name="Dyer P.S."/>
            <person name="Grigoriev I.V."/>
        </authorList>
    </citation>
    <scope>NUCLEOTIDE SEQUENCE [LARGE SCALE GENOMIC DNA]</scope>
    <source>
        <strain evidence="2">CBS 516.65</strain>
    </source>
</reference>
<accession>A0A1L9VBJ3</accession>
<dbReference type="SUPFAM" id="SSF50494">
    <property type="entry name" value="Trypsin-like serine proteases"/>
    <property type="match status" value="1"/>
</dbReference>
<dbReference type="VEuPathDB" id="FungiDB:ASPGLDRAFT_28128"/>
<dbReference type="OrthoDB" id="4538301at2759"/>
<dbReference type="InterPro" id="IPR009003">
    <property type="entry name" value="Peptidase_S1_PA"/>
</dbReference>
<gene>
    <name evidence="1" type="ORF">ASPGLDRAFT_28128</name>
</gene>
<evidence type="ECO:0008006" key="3">
    <source>
        <dbReference type="Google" id="ProtNLM"/>
    </source>
</evidence>
<evidence type="ECO:0000313" key="2">
    <source>
        <dbReference type="Proteomes" id="UP000184300"/>
    </source>
</evidence>